<evidence type="ECO:0000256" key="9">
    <source>
        <dbReference type="SAM" id="Phobius"/>
    </source>
</evidence>
<dbReference type="InterPro" id="IPR001320">
    <property type="entry name" value="Iontro_rcpt_C"/>
</dbReference>
<reference evidence="11" key="1">
    <citation type="journal article" date="2021" name="Mol. Ecol. Resour.">
        <title>Apolygus lucorum genome provides insights into omnivorousness and mesophyll feeding.</title>
        <authorList>
            <person name="Liu Y."/>
            <person name="Liu H."/>
            <person name="Wang H."/>
            <person name="Huang T."/>
            <person name="Liu B."/>
            <person name="Yang B."/>
            <person name="Yin L."/>
            <person name="Li B."/>
            <person name="Zhang Y."/>
            <person name="Zhang S."/>
            <person name="Jiang F."/>
            <person name="Zhang X."/>
            <person name="Ren Y."/>
            <person name="Wang B."/>
            <person name="Wang S."/>
            <person name="Lu Y."/>
            <person name="Wu K."/>
            <person name="Fan W."/>
            <person name="Wang G."/>
        </authorList>
    </citation>
    <scope>NUCLEOTIDE SEQUENCE</scope>
    <source>
        <strain evidence="11">12Hb</strain>
    </source>
</reference>
<evidence type="ECO:0000256" key="1">
    <source>
        <dbReference type="ARBA" id="ARBA00004651"/>
    </source>
</evidence>
<keyword evidence="7" id="KW-0675">Receptor</keyword>
<feature type="domain" description="Ionotropic glutamate receptor C-terminal" evidence="10">
    <location>
        <begin position="453"/>
        <end position="585"/>
    </location>
</feature>
<comment type="caution">
    <text evidence="11">The sequence shown here is derived from an EMBL/GenBank/DDBJ whole genome shotgun (WGS) entry which is preliminary data.</text>
</comment>
<evidence type="ECO:0000256" key="4">
    <source>
        <dbReference type="ARBA" id="ARBA00022692"/>
    </source>
</evidence>
<gene>
    <name evidence="11" type="ORF">GE061_020088</name>
</gene>
<evidence type="ECO:0000313" key="12">
    <source>
        <dbReference type="Proteomes" id="UP000466442"/>
    </source>
</evidence>
<sequence length="757" mass="85579">MSSRLKWLGAPLFCARAYQFPRSGDTQATRRTQASSPKVLDPDLRNGYLRWASVREGRQNMWKGLLEDSLLQREDPTSSELLFGVSQPAGNKGVRRGALKASVKGACTEKVPRFFSDAVGVPGIKLRAVPLRRSPVVTVRACKSGDREFSLNGNACSVHLIFKNVKTIWAVSCKPDNNKMLADWRKTSEEIISLQLVSGAASSSVLFEEGPEELMGLSVDASCDSYHIVQKLLAEDAVKKKTVVLLWSDTATIPKEAISHLLSPEYTDLFLAVPTTNDTDKVQVYNSKLDVSMIWDGREIQDYSRRPTLSGRVVRGMITLKDKRRHNSNLVDILEEKSAETVDDNLMKFSFVLHQFLEKMFDFRWHLHLSGSRAIGEVYVSRNGTLDYFMDGSQFGALKTGFVDVGLYPAEILPSALDSFEILPPLTTLRQFFVFSSPITALEPHMAYSMFSREVWLVSVCLALLMAMVSTISTQTAAFNDENDKEFTFFTNVLIAVGALAQQGLERSSEKLSVRISHFFLLFLTLMLFMFYNTGFLIYTLNPTQKEIKSFKELIRRGYAVSAEDTPYNRFQLQGNYSHPSEWFHHNCQDGWGSCKTEIAFHNLSTGAEILKNTKTAFFGYASNIYGILEDITTDKEKGDLRELPVHKPYAVGTFVRKQFPYKELFRRGLLLLKEAGITFHEDQKWNFKKPDPLLDSFFVIASLYSTSVAFILLFYGVFFSLVILLLEIFIKRENPTVKLGKAIKFLKRRCCAQLGK</sequence>
<dbReference type="GO" id="GO:0050906">
    <property type="term" value="P:detection of stimulus involved in sensory perception"/>
    <property type="evidence" value="ECO:0007669"/>
    <property type="project" value="UniProtKB-ARBA"/>
</dbReference>
<dbReference type="PANTHER" id="PTHR42643">
    <property type="entry name" value="IONOTROPIC RECEPTOR 20A-RELATED"/>
    <property type="match status" value="1"/>
</dbReference>
<evidence type="ECO:0000259" key="10">
    <source>
        <dbReference type="Pfam" id="PF00060"/>
    </source>
</evidence>
<dbReference type="AlphaFoldDB" id="A0A8S9XA62"/>
<evidence type="ECO:0000256" key="8">
    <source>
        <dbReference type="ARBA" id="ARBA00023180"/>
    </source>
</evidence>
<dbReference type="InterPro" id="IPR052192">
    <property type="entry name" value="Insect_Ionotropic_Sensory_Rcpt"/>
</dbReference>
<organism evidence="11 12">
    <name type="scientific">Apolygus lucorum</name>
    <name type="common">Small green plant bug</name>
    <name type="synonym">Lygocoris lucorum</name>
    <dbReference type="NCBI Taxonomy" id="248454"/>
    <lineage>
        <taxon>Eukaryota</taxon>
        <taxon>Metazoa</taxon>
        <taxon>Ecdysozoa</taxon>
        <taxon>Arthropoda</taxon>
        <taxon>Hexapoda</taxon>
        <taxon>Insecta</taxon>
        <taxon>Pterygota</taxon>
        <taxon>Neoptera</taxon>
        <taxon>Paraneoptera</taxon>
        <taxon>Hemiptera</taxon>
        <taxon>Heteroptera</taxon>
        <taxon>Panheteroptera</taxon>
        <taxon>Cimicomorpha</taxon>
        <taxon>Miridae</taxon>
        <taxon>Mirini</taxon>
        <taxon>Apolygus</taxon>
    </lineage>
</organism>
<comment type="similarity">
    <text evidence="2">Belongs to the glutamate-gated ion channel (TC 1.A.10.1) family.</text>
</comment>
<dbReference type="EMBL" id="WIXP02000009">
    <property type="protein sequence ID" value="KAF6205912.1"/>
    <property type="molecule type" value="Genomic_DNA"/>
</dbReference>
<keyword evidence="5 9" id="KW-1133">Transmembrane helix</keyword>
<evidence type="ECO:0000256" key="3">
    <source>
        <dbReference type="ARBA" id="ARBA00022475"/>
    </source>
</evidence>
<evidence type="ECO:0000256" key="6">
    <source>
        <dbReference type="ARBA" id="ARBA00023136"/>
    </source>
</evidence>
<dbReference type="OrthoDB" id="6581555at2759"/>
<name>A0A8S9XA62_APOLU</name>
<evidence type="ECO:0000256" key="5">
    <source>
        <dbReference type="ARBA" id="ARBA00022989"/>
    </source>
</evidence>
<proteinExistence type="inferred from homology"/>
<feature type="transmembrane region" description="Helical" evidence="9">
    <location>
        <begin position="517"/>
        <end position="541"/>
    </location>
</feature>
<keyword evidence="6 9" id="KW-0472">Membrane</keyword>
<feature type="transmembrane region" description="Helical" evidence="9">
    <location>
        <begin position="698"/>
        <end position="731"/>
    </location>
</feature>
<dbReference type="GO" id="GO:0015276">
    <property type="term" value="F:ligand-gated monoatomic ion channel activity"/>
    <property type="evidence" value="ECO:0007669"/>
    <property type="project" value="InterPro"/>
</dbReference>
<keyword evidence="3" id="KW-1003">Cell membrane</keyword>
<dbReference type="Gene3D" id="1.10.287.70">
    <property type="match status" value="1"/>
</dbReference>
<evidence type="ECO:0000256" key="7">
    <source>
        <dbReference type="ARBA" id="ARBA00023170"/>
    </source>
</evidence>
<feature type="transmembrane region" description="Helical" evidence="9">
    <location>
        <begin position="455"/>
        <end position="475"/>
    </location>
</feature>
<accession>A0A8S9XA62</accession>
<dbReference type="Proteomes" id="UP000466442">
    <property type="component" value="Linkage Group LG9"/>
</dbReference>
<keyword evidence="12" id="KW-1185">Reference proteome</keyword>
<feature type="transmembrane region" description="Helical" evidence="9">
    <location>
        <begin position="487"/>
        <end position="505"/>
    </location>
</feature>
<evidence type="ECO:0000256" key="2">
    <source>
        <dbReference type="ARBA" id="ARBA00008685"/>
    </source>
</evidence>
<dbReference type="Pfam" id="PF00060">
    <property type="entry name" value="Lig_chan"/>
    <property type="match status" value="1"/>
</dbReference>
<keyword evidence="4 9" id="KW-0812">Transmembrane</keyword>
<dbReference type="PANTHER" id="PTHR42643:SF32">
    <property type="entry name" value="IONOTROPIC RECEPTOR 31A, ISOFORM C-RELATED"/>
    <property type="match status" value="1"/>
</dbReference>
<keyword evidence="8" id="KW-0325">Glycoprotein</keyword>
<evidence type="ECO:0000313" key="11">
    <source>
        <dbReference type="EMBL" id="KAF6205912.1"/>
    </source>
</evidence>
<comment type="subcellular location">
    <subcellularLocation>
        <location evidence="1">Cell membrane</location>
        <topology evidence="1">Multi-pass membrane protein</topology>
    </subcellularLocation>
</comment>
<dbReference type="GO" id="GO:0005886">
    <property type="term" value="C:plasma membrane"/>
    <property type="evidence" value="ECO:0007669"/>
    <property type="project" value="UniProtKB-SubCell"/>
</dbReference>
<protein>
    <recommendedName>
        <fullName evidence="10">Ionotropic glutamate receptor C-terminal domain-containing protein</fullName>
    </recommendedName>
</protein>
<dbReference type="SUPFAM" id="SSF53850">
    <property type="entry name" value="Periplasmic binding protein-like II"/>
    <property type="match status" value="1"/>
</dbReference>